<dbReference type="InterPro" id="IPR003439">
    <property type="entry name" value="ABC_transporter-like_ATP-bd"/>
</dbReference>
<dbReference type="EMBL" id="JACHWS010000002">
    <property type="protein sequence ID" value="MBB3037462.1"/>
    <property type="molecule type" value="Genomic_DNA"/>
</dbReference>
<feature type="transmembrane region" description="Helical" evidence="10">
    <location>
        <begin position="154"/>
        <end position="175"/>
    </location>
</feature>
<evidence type="ECO:0000256" key="2">
    <source>
        <dbReference type="ARBA" id="ARBA00022448"/>
    </source>
</evidence>
<dbReference type="FunFam" id="3.40.50.300:FF:001001">
    <property type="entry name" value="Multidrug ABC transporter ATP-binding protein"/>
    <property type="match status" value="1"/>
</dbReference>
<accession>A0A839RKQ4</accession>
<reference evidence="13 14" key="1">
    <citation type="submission" date="2020-08" db="EMBL/GenBank/DDBJ databases">
        <title>Sequencing the genomes of 1000 actinobacteria strains.</title>
        <authorList>
            <person name="Klenk H.-P."/>
        </authorList>
    </citation>
    <scope>NUCLEOTIDE SEQUENCE [LARGE SCALE GENOMIC DNA]</scope>
    <source>
        <strain evidence="13 14">DSM 45258</strain>
    </source>
</reference>
<feature type="domain" description="ABC transmembrane type-1" evidence="12">
    <location>
        <begin position="40"/>
        <end position="323"/>
    </location>
</feature>
<sequence>MTAATDTRPRAPRPALPVATSRQCGVWLRAVLRRDPWRAAFATLFAVVAAAAIIVPVYVLGRLVDDVIAGAPTSRIVMVIVQIGIAAIAAGLLSGAATYLMCHVGETVLANLRERALEHALLLPVRTVERAGKGDLLSRVNDDVAAIARVVGNAVPASFSSLTLAGLSFVAIFSIDYRLGLGALVSVPLGLAVLFWYLPRSGPMFTAERVALSARSEALVSGMQGLPTVHAYGLETDQIRYISSASSEARDQMTTSFRELTRFVARGKLVQYIGLAAVLGISFILVRDGQQISVGEATIAALLFHRLFLPMQGLLFSFNDIQAAGESLRRLVGLINSEMVRESGTSARPENSRLELRNLEFSYDGVKPVLHGVTITLEPGERVALVGSTGAGKTTVAAIAAGSITPDSGAARIGGVNLGDLGVYDLRKHVVIISQEVHVFSGPLFEDLRLANRFADHDALYAALRKVGALGWVEALPEGIATMVGEGGYQLSAAQAQQIALARLVLADAPVAILDEATAEAGSAGARELEHYAYEVMKGRTALIVAHRLTQAARADRVVVLEEGRVVEDGPHRELLQRGGRYAELWDAWEGRNPA</sequence>
<evidence type="ECO:0000256" key="5">
    <source>
        <dbReference type="ARBA" id="ARBA00022692"/>
    </source>
</evidence>
<dbReference type="CDD" id="cd07346">
    <property type="entry name" value="ABC_6TM_exporters"/>
    <property type="match status" value="1"/>
</dbReference>
<dbReference type="PANTHER" id="PTHR43394:SF1">
    <property type="entry name" value="ATP-BINDING CASSETTE SUB-FAMILY B MEMBER 10, MITOCHONDRIAL"/>
    <property type="match status" value="1"/>
</dbReference>
<dbReference type="Gene3D" id="3.40.50.300">
    <property type="entry name" value="P-loop containing nucleotide triphosphate hydrolases"/>
    <property type="match status" value="1"/>
</dbReference>
<feature type="transmembrane region" description="Helical" evidence="10">
    <location>
        <begin position="181"/>
        <end position="199"/>
    </location>
</feature>
<keyword evidence="5 10" id="KW-0812">Transmembrane</keyword>
<dbReference type="AlphaFoldDB" id="A0A839RKQ4"/>
<evidence type="ECO:0000256" key="6">
    <source>
        <dbReference type="ARBA" id="ARBA00022741"/>
    </source>
</evidence>
<dbReference type="GO" id="GO:0005886">
    <property type="term" value="C:plasma membrane"/>
    <property type="evidence" value="ECO:0007669"/>
    <property type="project" value="UniProtKB-SubCell"/>
</dbReference>
<keyword evidence="7 13" id="KW-0067">ATP-binding</keyword>
<feature type="transmembrane region" description="Helical" evidence="10">
    <location>
        <begin position="39"/>
        <end position="59"/>
    </location>
</feature>
<keyword evidence="3" id="KW-1003">Cell membrane</keyword>
<comment type="caution">
    <text evidence="13">The sequence shown here is derived from an EMBL/GenBank/DDBJ whole genome shotgun (WGS) entry which is preliminary data.</text>
</comment>
<evidence type="ECO:0000256" key="9">
    <source>
        <dbReference type="ARBA" id="ARBA00023136"/>
    </source>
</evidence>
<feature type="transmembrane region" description="Helical" evidence="10">
    <location>
        <begin position="79"/>
        <end position="102"/>
    </location>
</feature>
<evidence type="ECO:0000256" key="3">
    <source>
        <dbReference type="ARBA" id="ARBA00022475"/>
    </source>
</evidence>
<organism evidence="13 14">
    <name type="scientific">Hoyosella altamirensis</name>
    <dbReference type="NCBI Taxonomy" id="616997"/>
    <lineage>
        <taxon>Bacteria</taxon>
        <taxon>Bacillati</taxon>
        <taxon>Actinomycetota</taxon>
        <taxon>Actinomycetes</taxon>
        <taxon>Mycobacteriales</taxon>
        <taxon>Hoyosellaceae</taxon>
        <taxon>Hoyosella</taxon>
    </lineage>
</organism>
<evidence type="ECO:0000256" key="7">
    <source>
        <dbReference type="ARBA" id="ARBA00022840"/>
    </source>
</evidence>
<dbReference type="InterPro" id="IPR027417">
    <property type="entry name" value="P-loop_NTPase"/>
</dbReference>
<dbReference type="Pfam" id="PF00664">
    <property type="entry name" value="ABC_membrane"/>
    <property type="match status" value="1"/>
</dbReference>
<keyword evidence="14" id="KW-1185">Reference proteome</keyword>
<protein>
    <submittedName>
        <fullName evidence="13">ATP-binding cassette subfamily C protein</fullName>
    </submittedName>
</protein>
<keyword evidence="6" id="KW-0547">Nucleotide-binding</keyword>
<evidence type="ECO:0000259" key="12">
    <source>
        <dbReference type="PROSITE" id="PS50929"/>
    </source>
</evidence>
<dbReference type="RefSeq" id="WP_064441195.1">
    <property type="nucleotide sequence ID" value="NZ_BDDI01000012.1"/>
</dbReference>
<keyword evidence="8 10" id="KW-1133">Transmembrane helix</keyword>
<name>A0A839RKQ4_9ACTN</name>
<dbReference type="InterPro" id="IPR011527">
    <property type="entry name" value="ABC1_TM_dom"/>
</dbReference>
<keyword evidence="4" id="KW-0997">Cell inner membrane</keyword>
<evidence type="ECO:0000256" key="8">
    <source>
        <dbReference type="ARBA" id="ARBA00022989"/>
    </source>
</evidence>
<keyword evidence="2" id="KW-0813">Transport</keyword>
<evidence type="ECO:0000256" key="10">
    <source>
        <dbReference type="SAM" id="Phobius"/>
    </source>
</evidence>
<dbReference type="SMART" id="SM00382">
    <property type="entry name" value="AAA"/>
    <property type="match status" value="1"/>
</dbReference>
<dbReference type="InterPro" id="IPR003593">
    <property type="entry name" value="AAA+_ATPase"/>
</dbReference>
<feature type="domain" description="ABC transporter" evidence="11">
    <location>
        <begin position="354"/>
        <end position="588"/>
    </location>
</feature>
<comment type="subcellular location">
    <subcellularLocation>
        <location evidence="1">Cell membrane</location>
        <topology evidence="1">Multi-pass membrane protein</topology>
    </subcellularLocation>
</comment>
<dbReference type="GO" id="GO:0005524">
    <property type="term" value="F:ATP binding"/>
    <property type="evidence" value="ECO:0007669"/>
    <property type="project" value="UniProtKB-KW"/>
</dbReference>
<dbReference type="Gene3D" id="1.20.1560.10">
    <property type="entry name" value="ABC transporter type 1, transmembrane domain"/>
    <property type="match status" value="1"/>
</dbReference>
<dbReference type="SUPFAM" id="SSF52540">
    <property type="entry name" value="P-loop containing nucleoside triphosphate hydrolases"/>
    <property type="match status" value="1"/>
</dbReference>
<evidence type="ECO:0000256" key="1">
    <source>
        <dbReference type="ARBA" id="ARBA00004651"/>
    </source>
</evidence>
<dbReference type="InterPro" id="IPR039421">
    <property type="entry name" value="Type_1_exporter"/>
</dbReference>
<dbReference type="PANTHER" id="PTHR43394">
    <property type="entry name" value="ATP-DEPENDENT PERMEASE MDL1, MITOCHONDRIAL"/>
    <property type="match status" value="1"/>
</dbReference>
<evidence type="ECO:0000256" key="4">
    <source>
        <dbReference type="ARBA" id="ARBA00022519"/>
    </source>
</evidence>
<feature type="transmembrane region" description="Helical" evidence="10">
    <location>
        <begin position="269"/>
        <end position="286"/>
    </location>
</feature>
<evidence type="ECO:0000313" key="14">
    <source>
        <dbReference type="Proteomes" id="UP000567922"/>
    </source>
</evidence>
<dbReference type="GO" id="GO:0016887">
    <property type="term" value="F:ATP hydrolysis activity"/>
    <property type="evidence" value="ECO:0007669"/>
    <property type="project" value="InterPro"/>
</dbReference>
<gene>
    <name evidence="13" type="ORF">FHU29_001911</name>
</gene>
<dbReference type="InterPro" id="IPR036640">
    <property type="entry name" value="ABC1_TM_sf"/>
</dbReference>
<proteinExistence type="predicted"/>
<dbReference type="PROSITE" id="PS50929">
    <property type="entry name" value="ABC_TM1F"/>
    <property type="match status" value="1"/>
</dbReference>
<evidence type="ECO:0000259" key="11">
    <source>
        <dbReference type="PROSITE" id="PS50893"/>
    </source>
</evidence>
<dbReference type="Proteomes" id="UP000567922">
    <property type="component" value="Unassembled WGS sequence"/>
</dbReference>
<dbReference type="SUPFAM" id="SSF90123">
    <property type="entry name" value="ABC transporter transmembrane region"/>
    <property type="match status" value="1"/>
</dbReference>
<dbReference type="PROSITE" id="PS50893">
    <property type="entry name" value="ABC_TRANSPORTER_2"/>
    <property type="match status" value="1"/>
</dbReference>
<dbReference type="Pfam" id="PF00005">
    <property type="entry name" value="ABC_tran"/>
    <property type="match status" value="1"/>
</dbReference>
<keyword evidence="9 10" id="KW-0472">Membrane</keyword>
<dbReference type="GO" id="GO:0015421">
    <property type="term" value="F:ABC-type oligopeptide transporter activity"/>
    <property type="evidence" value="ECO:0007669"/>
    <property type="project" value="TreeGrafter"/>
</dbReference>
<evidence type="ECO:0000313" key="13">
    <source>
        <dbReference type="EMBL" id="MBB3037462.1"/>
    </source>
</evidence>